<evidence type="ECO:0008006" key="4">
    <source>
        <dbReference type="Google" id="ProtNLM"/>
    </source>
</evidence>
<dbReference type="GeneID" id="18876080"/>
<evidence type="ECO:0000313" key="3">
    <source>
        <dbReference type="Proteomes" id="UP000054196"/>
    </source>
</evidence>
<feature type="chain" id="PRO_5004455529" description="Macrofage activating glyco protein" evidence="1">
    <location>
        <begin position="22"/>
        <end position="358"/>
    </location>
</feature>
<sequence>MPRYAFTFALAASAVAISANAQATYTYTSGTPLASKAFSYPDGIPYQADPDNGVRGTQSGYNLCNSTTEGQSSMCQTAFINSIDDFCLWAPPSGPDTIGDTEHEEVAWCTKPGRGTRVIPEGALQGVQFMKTPDYLQVVGFIDQTKINIPSDDGGGELDPHGADFRGNPLGGLVYTTGFPASKGDNKTFIQVIEWHNFMGGNQFCFKICDPAGAHAADYCQHIYDRIGCMYNAPNNAQNGTFTSCEGDNQDFPGVYTQDGQVMTYTQPPESLGAIQTMPYTARVPASSNCATYSSAQLFAAATSTAASGSAAATAKGSSTASGSGAQASQTNTSSAGSLAVSGVAAVVAAVFAAAALA</sequence>
<dbReference type="OrthoDB" id="2564904at2759"/>
<dbReference type="eggNOG" id="ENOG502R3Y3">
    <property type="taxonomic scope" value="Eukaryota"/>
</dbReference>
<dbReference type="AlphaFoldDB" id="R7S5U1"/>
<proteinExistence type="predicted"/>
<protein>
    <recommendedName>
        <fullName evidence="4">Macrofage activating glyco protein</fullName>
    </recommendedName>
</protein>
<accession>R7S5U1</accession>
<dbReference type="RefSeq" id="XP_007387459.1">
    <property type="nucleotide sequence ID" value="XM_007387397.1"/>
</dbReference>
<dbReference type="Proteomes" id="UP000054196">
    <property type="component" value="Unassembled WGS sequence"/>
</dbReference>
<dbReference type="HOGENOM" id="CLU_036093_2_1_1"/>
<keyword evidence="3" id="KW-1185">Reference proteome</keyword>
<evidence type="ECO:0000313" key="2">
    <source>
        <dbReference type="EMBL" id="EIN05056.1"/>
    </source>
</evidence>
<organism evidence="2 3">
    <name type="scientific">Punctularia strigosozonata (strain HHB-11173)</name>
    <name type="common">White-rot fungus</name>
    <dbReference type="NCBI Taxonomy" id="741275"/>
    <lineage>
        <taxon>Eukaryota</taxon>
        <taxon>Fungi</taxon>
        <taxon>Dikarya</taxon>
        <taxon>Basidiomycota</taxon>
        <taxon>Agaricomycotina</taxon>
        <taxon>Agaricomycetes</taxon>
        <taxon>Corticiales</taxon>
        <taxon>Punctulariaceae</taxon>
        <taxon>Punctularia</taxon>
    </lineage>
</organism>
<evidence type="ECO:0000256" key="1">
    <source>
        <dbReference type="SAM" id="SignalP"/>
    </source>
</evidence>
<keyword evidence="1" id="KW-0732">Signal</keyword>
<dbReference type="EMBL" id="JH687551">
    <property type="protein sequence ID" value="EIN05056.1"/>
    <property type="molecule type" value="Genomic_DNA"/>
</dbReference>
<dbReference type="OMA" id="DLCQHIY"/>
<dbReference type="KEGG" id="psq:PUNSTDRAFT_107338"/>
<gene>
    <name evidence="2" type="ORF">PUNSTDRAFT_107338</name>
</gene>
<reference evidence="3" key="1">
    <citation type="journal article" date="2012" name="Science">
        <title>The Paleozoic origin of enzymatic lignin decomposition reconstructed from 31 fungal genomes.</title>
        <authorList>
            <person name="Floudas D."/>
            <person name="Binder M."/>
            <person name="Riley R."/>
            <person name="Barry K."/>
            <person name="Blanchette R.A."/>
            <person name="Henrissat B."/>
            <person name="Martinez A.T."/>
            <person name="Otillar R."/>
            <person name="Spatafora J.W."/>
            <person name="Yadav J.S."/>
            <person name="Aerts A."/>
            <person name="Benoit I."/>
            <person name="Boyd A."/>
            <person name="Carlson A."/>
            <person name="Copeland A."/>
            <person name="Coutinho P.M."/>
            <person name="de Vries R.P."/>
            <person name="Ferreira P."/>
            <person name="Findley K."/>
            <person name="Foster B."/>
            <person name="Gaskell J."/>
            <person name="Glotzer D."/>
            <person name="Gorecki P."/>
            <person name="Heitman J."/>
            <person name="Hesse C."/>
            <person name="Hori C."/>
            <person name="Igarashi K."/>
            <person name="Jurgens J.A."/>
            <person name="Kallen N."/>
            <person name="Kersten P."/>
            <person name="Kohler A."/>
            <person name="Kuees U."/>
            <person name="Kumar T.K.A."/>
            <person name="Kuo A."/>
            <person name="LaButti K."/>
            <person name="Larrondo L.F."/>
            <person name="Lindquist E."/>
            <person name="Ling A."/>
            <person name="Lombard V."/>
            <person name="Lucas S."/>
            <person name="Lundell T."/>
            <person name="Martin R."/>
            <person name="McLaughlin D.J."/>
            <person name="Morgenstern I."/>
            <person name="Morin E."/>
            <person name="Murat C."/>
            <person name="Nagy L.G."/>
            <person name="Nolan M."/>
            <person name="Ohm R.A."/>
            <person name="Patyshakuliyeva A."/>
            <person name="Rokas A."/>
            <person name="Ruiz-Duenas F.J."/>
            <person name="Sabat G."/>
            <person name="Salamov A."/>
            <person name="Samejima M."/>
            <person name="Schmutz J."/>
            <person name="Slot J.C."/>
            <person name="St John F."/>
            <person name="Stenlid J."/>
            <person name="Sun H."/>
            <person name="Sun S."/>
            <person name="Syed K."/>
            <person name="Tsang A."/>
            <person name="Wiebenga A."/>
            <person name="Young D."/>
            <person name="Pisabarro A."/>
            <person name="Eastwood D.C."/>
            <person name="Martin F."/>
            <person name="Cullen D."/>
            <person name="Grigoriev I.V."/>
            <person name="Hibbett D.S."/>
        </authorList>
    </citation>
    <scope>NUCLEOTIDE SEQUENCE [LARGE SCALE GENOMIC DNA]</scope>
    <source>
        <strain evidence="3">HHB-11173 SS5</strain>
    </source>
</reference>
<feature type="signal peptide" evidence="1">
    <location>
        <begin position="1"/>
        <end position="21"/>
    </location>
</feature>
<name>R7S5U1_PUNST</name>